<feature type="compositionally biased region" description="Polar residues" evidence="1">
    <location>
        <begin position="472"/>
        <end position="487"/>
    </location>
</feature>
<dbReference type="PANTHER" id="PTHR31949:SF2">
    <property type="entry name" value="OS05G0480600 PROTEIN"/>
    <property type="match status" value="1"/>
</dbReference>
<feature type="compositionally biased region" description="Polar residues" evidence="1">
    <location>
        <begin position="417"/>
        <end position="431"/>
    </location>
</feature>
<feature type="compositionally biased region" description="Low complexity" evidence="1">
    <location>
        <begin position="145"/>
        <end position="172"/>
    </location>
</feature>
<protein>
    <submittedName>
        <fullName evidence="2">Uncharacterized protein</fullName>
    </submittedName>
</protein>
<feature type="region of interest" description="Disordered" evidence="1">
    <location>
        <begin position="68"/>
        <end position="431"/>
    </location>
</feature>
<name>A0A565B6D2_9BRAS</name>
<dbReference type="EMBL" id="CABITT030000003">
    <property type="protein sequence ID" value="VVA96903.1"/>
    <property type="molecule type" value="Genomic_DNA"/>
</dbReference>
<dbReference type="PANTHER" id="PTHR31949">
    <property type="entry name" value="GASTRIC MUCIN-LIKE PROTEIN"/>
    <property type="match status" value="1"/>
</dbReference>
<dbReference type="Proteomes" id="UP000489600">
    <property type="component" value="Unassembled WGS sequence"/>
</dbReference>
<sequence length="563" mass="59816">MNRNLRESLAGGRNIPAMSQFRRGNNNISQNGYSKESDENLDLFSKIRRSFPLASSDELPDVSAKLGRLSVGSKPAPKGKGDDLLSSAEGGKNDYDWLLTPPGTPLGSDSHSSLAAPKITSSARASSASKASRLSVSQTETSYHSSRPARSSSVTRPSVSTSQYSSFTSGRSPSSILNTSSASVSSYIRPSSPSSRSSSSARPSTPTRTSSATRASTPSRIRPGSSSSSMDKARPSLSSRPSTPTSRPQLSANSLNTTASRPNSRPSTPTRRSPSTSVSATSGSNISGGRAASNGRTTPSLSRPSSPGPRARTTPQQPIVLADFPLDTPPNLRTTLPDRPLSAGRSRPLAGSSTAKASPEPKGPLTRRNSSPVVARGRLTETQGKGRYGNNGQHLTDTPEPRRISNVSDVTSRRTLKTSSPVMDNNNGLGRSFSKSSLDMAIRHMDIRNGKTNGCALSTTTLFPQSIRQASSKIQPIRSGNNLSDSISSNSAENGNEGNEGRRMLGKLSDMDMYESSRYDALLLKEDVKNTNWLHSIDDRSSDHGLMFDNGGFELLPEPFAPL</sequence>
<evidence type="ECO:0000313" key="3">
    <source>
        <dbReference type="Proteomes" id="UP000489600"/>
    </source>
</evidence>
<proteinExistence type="predicted"/>
<feature type="region of interest" description="Disordered" evidence="1">
    <location>
        <begin position="1"/>
        <end position="37"/>
    </location>
</feature>
<keyword evidence="3" id="KW-1185">Reference proteome</keyword>
<feature type="compositionally biased region" description="Low complexity" evidence="1">
    <location>
        <begin position="296"/>
        <end position="315"/>
    </location>
</feature>
<accession>A0A565B6D2</accession>
<organism evidence="2 3">
    <name type="scientific">Arabis nemorensis</name>
    <dbReference type="NCBI Taxonomy" id="586526"/>
    <lineage>
        <taxon>Eukaryota</taxon>
        <taxon>Viridiplantae</taxon>
        <taxon>Streptophyta</taxon>
        <taxon>Embryophyta</taxon>
        <taxon>Tracheophyta</taxon>
        <taxon>Spermatophyta</taxon>
        <taxon>Magnoliopsida</taxon>
        <taxon>eudicotyledons</taxon>
        <taxon>Gunneridae</taxon>
        <taxon>Pentapetalae</taxon>
        <taxon>rosids</taxon>
        <taxon>malvids</taxon>
        <taxon>Brassicales</taxon>
        <taxon>Brassicaceae</taxon>
        <taxon>Arabideae</taxon>
        <taxon>Arabis</taxon>
    </lineage>
</organism>
<feature type="compositionally biased region" description="Polar residues" evidence="1">
    <location>
        <begin position="22"/>
        <end position="34"/>
    </location>
</feature>
<dbReference type="GO" id="GO:0043622">
    <property type="term" value="P:cortical microtubule organization"/>
    <property type="evidence" value="ECO:0007669"/>
    <property type="project" value="TreeGrafter"/>
</dbReference>
<evidence type="ECO:0000313" key="2">
    <source>
        <dbReference type="EMBL" id="VVA96903.1"/>
    </source>
</evidence>
<dbReference type="AlphaFoldDB" id="A0A565B6D2"/>
<feature type="compositionally biased region" description="Low complexity" evidence="1">
    <location>
        <begin position="488"/>
        <end position="497"/>
    </location>
</feature>
<reference evidence="2" key="1">
    <citation type="submission" date="2019-07" db="EMBL/GenBank/DDBJ databases">
        <authorList>
            <person name="Dittberner H."/>
        </authorList>
    </citation>
    <scope>NUCLEOTIDE SEQUENCE [LARGE SCALE GENOMIC DNA]</scope>
</reference>
<evidence type="ECO:0000256" key="1">
    <source>
        <dbReference type="SAM" id="MobiDB-lite"/>
    </source>
</evidence>
<gene>
    <name evidence="2" type="ORF">ANE_LOCUS7348</name>
</gene>
<dbReference type="GO" id="GO:0055028">
    <property type="term" value="C:cortical microtubule"/>
    <property type="evidence" value="ECO:0007669"/>
    <property type="project" value="TreeGrafter"/>
</dbReference>
<feature type="region of interest" description="Disordered" evidence="1">
    <location>
        <begin position="472"/>
        <end position="503"/>
    </location>
</feature>
<feature type="compositionally biased region" description="Low complexity" evidence="1">
    <location>
        <begin position="121"/>
        <end position="137"/>
    </location>
</feature>
<comment type="caution">
    <text evidence="2">The sequence shown here is derived from an EMBL/GenBank/DDBJ whole genome shotgun (WGS) entry which is preliminary data.</text>
</comment>
<feature type="compositionally biased region" description="Low complexity" evidence="1">
    <location>
        <begin position="180"/>
        <end position="288"/>
    </location>
</feature>
<dbReference type="OrthoDB" id="1927217at2759"/>